<keyword evidence="4" id="KW-1185">Reference proteome</keyword>
<comment type="caution">
    <text evidence="3">The sequence shown here is derived from an EMBL/GenBank/DDBJ whole genome shotgun (WGS) entry which is preliminary data.</text>
</comment>
<dbReference type="EMBL" id="LDJR01000054">
    <property type="protein sequence ID" value="OAK69045.1"/>
    <property type="molecule type" value="Genomic_DNA"/>
</dbReference>
<dbReference type="RefSeq" id="WP_064468350.1">
    <property type="nucleotide sequence ID" value="NZ_JAGGKH010000005.1"/>
</dbReference>
<protein>
    <submittedName>
        <fullName evidence="3">Spore gernimation protein GerD</fullName>
    </submittedName>
</protein>
<proteinExistence type="predicted"/>
<feature type="signal peptide" evidence="1">
    <location>
        <begin position="1"/>
        <end position="17"/>
    </location>
</feature>
<feature type="domain" description="Spore germination GerD central core" evidence="2">
    <location>
        <begin position="64"/>
        <end position="177"/>
    </location>
</feature>
<organism evidence="3 4">
    <name type="scientific">Lederbergia galactosidilytica</name>
    <dbReference type="NCBI Taxonomy" id="217031"/>
    <lineage>
        <taxon>Bacteria</taxon>
        <taxon>Bacillati</taxon>
        <taxon>Bacillota</taxon>
        <taxon>Bacilli</taxon>
        <taxon>Bacillales</taxon>
        <taxon>Bacillaceae</taxon>
        <taxon>Lederbergia</taxon>
    </lineage>
</organism>
<gene>
    <name evidence="3" type="ORF">ABB05_13755</name>
</gene>
<dbReference type="NCBIfam" id="NF040801">
    <property type="entry name" value="spore_GerD"/>
    <property type="match status" value="1"/>
</dbReference>
<dbReference type="Pfam" id="PF17898">
    <property type="entry name" value="GerD"/>
    <property type="match status" value="1"/>
</dbReference>
<evidence type="ECO:0000256" key="1">
    <source>
        <dbReference type="SAM" id="SignalP"/>
    </source>
</evidence>
<dbReference type="Proteomes" id="UP000077881">
    <property type="component" value="Unassembled WGS sequence"/>
</dbReference>
<dbReference type="InterPro" id="IPR041262">
    <property type="entry name" value="GerD_central"/>
</dbReference>
<dbReference type="OrthoDB" id="2375836at2"/>
<evidence type="ECO:0000313" key="4">
    <source>
        <dbReference type="Proteomes" id="UP000077881"/>
    </source>
</evidence>
<name>A0A177ZML0_9BACI</name>
<dbReference type="STRING" id="217031.ABB05_13755"/>
<feature type="chain" id="PRO_5038642424" evidence="1">
    <location>
        <begin position="18"/>
        <end position="196"/>
    </location>
</feature>
<evidence type="ECO:0000313" key="3">
    <source>
        <dbReference type="EMBL" id="OAK69045.1"/>
    </source>
</evidence>
<dbReference type="PATRIC" id="fig|217031.6.peg.2969"/>
<evidence type="ECO:0000259" key="2">
    <source>
        <dbReference type="Pfam" id="PF17898"/>
    </source>
</evidence>
<dbReference type="PROSITE" id="PS51257">
    <property type="entry name" value="PROKAR_LIPOPROTEIN"/>
    <property type="match status" value="1"/>
</dbReference>
<reference evidence="3 4" key="1">
    <citation type="submission" date="2015-05" db="EMBL/GenBank/DDBJ databases">
        <title>Comparison of genome.</title>
        <authorList>
            <person name="Zheng Z."/>
            <person name="Sun M."/>
        </authorList>
    </citation>
    <scope>NUCLEOTIDE SEQUENCE [LARGE SCALE GENOMIC DNA]</scope>
    <source>
        <strain evidence="3 4">G25-74</strain>
    </source>
</reference>
<accession>A0A177ZML0</accession>
<sequence length="196" mass="22220">MKTRVFLLLMLSVFMLASCGGADVGNEKLDYDQTKKMIVDILKTDDGKKAIQEIISDEDIKQQLVMNEDVVKNSIEQALTSEKAEDFWKKSFQDPKFAEAMAKSLKTEHENLLKNLMKDPQYQQLFIDILKDPELQKEYATVVKSKEFREHLQKVISETLESPLYKAQIQDILLKAAQKTGGEGENNDSKGDKGGS</sequence>
<keyword evidence="1" id="KW-0732">Signal</keyword>
<dbReference type="AlphaFoldDB" id="A0A177ZML0"/>